<gene>
    <name evidence="1" type="ORF">MNBD_GAMMA20-2218</name>
</gene>
<sequence length="128" mass="13920">MMTKNKTLMATRSARLRLSCVAVAAAVLVPAASFAAVPVGADDKVKLYGDMRIRAETDKSEKQDGTDRDRTRLRYRARLGVAFQPNDNWSAKLRLATTSSQNSPYESFATVGGTADLKIGVDTAFIAY</sequence>
<protein>
    <recommendedName>
        <fullName evidence="2">Porin domain-containing protein</fullName>
    </recommendedName>
</protein>
<dbReference type="AlphaFoldDB" id="A0A3B1ARG9"/>
<evidence type="ECO:0000313" key="1">
    <source>
        <dbReference type="EMBL" id="VAW96574.1"/>
    </source>
</evidence>
<name>A0A3B1ARG9_9ZZZZ</name>
<dbReference type="InterPro" id="IPR032638">
    <property type="entry name" value="Porin_5"/>
</dbReference>
<proteinExistence type="predicted"/>
<accession>A0A3B1ARG9</accession>
<dbReference type="EMBL" id="UOFU01000099">
    <property type="protein sequence ID" value="VAW96574.1"/>
    <property type="molecule type" value="Genomic_DNA"/>
</dbReference>
<organism evidence="1">
    <name type="scientific">hydrothermal vent metagenome</name>
    <dbReference type="NCBI Taxonomy" id="652676"/>
    <lineage>
        <taxon>unclassified sequences</taxon>
        <taxon>metagenomes</taxon>
        <taxon>ecological metagenomes</taxon>
    </lineage>
</organism>
<dbReference type="Pfam" id="PF16930">
    <property type="entry name" value="Porin_5"/>
    <property type="match status" value="1"/>
</dbReference>
<evidence type="ECO:0008006" key="2">
    <source>
        <dbReference type="Google" id="ProtNLM"/>
    </source>
</evidence>
<feature type="non-terminal residue" evidence="1">
    <location>
        <position position="128"/>
    </location>
</feature>
<reference evidence="1" key="1">
    <citation type="submission" date="2018-06" db="EMBL/GenBank/DDBJ databases">
        <authorList>
            <person name="Zhirakovskaya E."/>
        </authorList>
    </citation>
    <scope>NUCLEOTIDE SEQUENCE</scope>
</reference>